<evidence type="ECO:0000313" key="1">
    <source>
        <dbReference type="EMBL" id="SMB78158.1"/>
    </source>
</evidence>
<dbReference type="Proteomes" id="UP000192582">
    <property type="component" value="Unassembled WGS sequence"/>
</dbReference>
<dbReference type="RefSeq" id="WP_139806346.1">
    <property type="nucleotide sequence ID" value="NZ_FWWU01000002.1"/>
</dbReference>
<keyword evidence="2" id="KW-1185">Reference proteome</keyword>
<sequence>MVRFEHSLFGALLITACSPAPLPSGAEISGQLELPGPWPDAVSFIPIEILPQARTPVAADGTFRLPLPAAMPPDGTIYGDPTCEGMVLQRNPQAAFATLPTDRLNIWRQGHPSGTVTTRKIQSGVVKTYQYVYATAATTVHGVQTCGGSQETFELDYDLGWNLVEWINIGGRQFEFTSVPNQRLIWRSIH</sequence>
<reference evidence="1 2" key="1">
    <citation type="submission" date="2017-04" db="EMBL/GenBank/DDBJ databases">
        <authorList>
            <person name="Afonso C.L."/>
            <person name="Miller P.J."/>
            <person name="Scott M.A."/>
            <person name="Spackman E."/>
            <person name="Goraichik I."/>
            <person name="Dimitrov K.M."/>
            <person name="Suarez D.L."/>
            <person name="Swayne D.E."/>
        </authorList>
    </citation>
    <scope>NUCLEOTIDE SEQUENCE [LARGE SCALE GENOMIC DNA]</scope>
    <source>
        <strain evidence="1 2">KR-140</strain>
    </source>
</reference>
<proteinExistence type="predicted"/>
<name>A0A1W1UAM4_9DEIO</name>
<dbReference type="AlphaFoldDB" id="A0A1W1UAM4"/>
<evidence type="ECO:0000313" key="2">
    <source>
        <dbReference type="Proteomes" id="UP000192582"/>
    </source>
</evidence>
<accession>A0A1W1UAM4</accession>
<organism evidence="1 2">
    <name type="scientific">Deinococcus hopiensis KR-140</name>
    <dbReference type="NCBI Taxonomy" id="695939"/>
    <lineage>
        <taxon>Bacteria</taxon>
        <taxon>Thermotogati</taxon>
        <taxon>Deinococcota</taxon>
        <taxon>Deinococci</taxon>
        <taxon>Deinococcales</taxon>
        <taxon>Deinococcaceae</taxon>
        <taxon>Deinococcus</taxon>
    </lineage>
</organism>
<evidence type="ECO:0008006" key="3">
    <source>
        <dbReference type="Google" id="ProtNLM"/>
    </source>
</evidence>
<protein>
    <recommendedName>
        <fullName evidence="3">Lipoprotein</fullName>
    </recommendedName>
</protein>
<dbReference type="PROSITE" id="PS51257">
    <property type="entry name" value="PROKAR_LIPOPROTEIN"/>
    <property type="match status" value="1"/>
</dbReference>
<dbReference type="OrthoDB" id="72525at2"/>
<gene>
    <name evidence="1" type="ORF">SAMN00790413_06516</name>
</gene>
<dbReference type="EMBL" id="FWWU01000002">
    <property type="protein sequence ID" value="SMB78158.1"/>
    <property type="molecule type" value="Genomic_DNA"/>
</dbReference>